<protein>
    <submittedName>
        <fullName evidence="2">Uncharacterized protein</fullName>
    </submittedName>
</protein>
<dbReference type="Proteomes" id="UP000887564">
    <property type="component" value="Unplaced"/>
</dbReference>
<sequence>MMIGDEALTMDKHFFTQVLSVRNANYAVASGSTPDHRHAILSTYCQPKCTQQCEHTCDLNRAQQQTPPIAQQPTLNCAYECQPGCQQYSSCNTQQQKSQPKVIHIVMDPSVAKSTECVPQCVHLCNEQCSTSLPIEKCQLACETSCEDSCTQLKPALTTCQQLRGMQCDCEDGYAQCGYLPICCRR</sequence>
<dbReference type="WBParaSite" id="PEQ_0001153101-mRNA-1">
    <property type="protein sequence ID" value="PEQ_0001153101-mRNA-1"/>
    <property type="gene ID" value="PEQ_0001153101"/>
</dbReference>
<accession>A0A914SBR0</accession>
<evidence type="ECO:0000313" key="2">
    <source>
        <dbReference type="WBParaSite" id="PEQ_0001153101-mRNA-1"/>
    </source>
</evidence>
<dbReference type="PANTHER" id="PTHR31895:SF40">
    <property type="entry name" value="PRION-LIKE-(Q_N-RICH)-DOMAIN-BEARING PROTEIN"/>
    <property type="match status" value="1"/>
</dbReference>
<proteinExistence type="predicted"/>
<evidence type="ECO:0000313" key="1">
    <source>
        <dbReference type="Proteomes" id="UP000887564"/>
    </source>
</evidence>
<name>A0A914SBR0_PAREQ</name>
<dbReference type="PANTHER" id="PTHR31895">
    <property type="entry name" value="PROTEIN CBG03177-RELATED"/>
    <property type="match status" value="1"/>
</dbReference>
<keyword evidence="1" id="KW-1185">Reference proteome</keyword>
<dbReference type="AlphaFoldDB" id="A0A914SBR0"/>
<organism evidence="1 2">
    <name type="scientific">Parascaris equorum</name>
    <name type="common">Equine roundworm</name>
    <dbReference type="NCBI Taxonomy" id="6256"/>
    <lineage>
        <taxon>Eukaryota</taxon>
        <taxon>Metazoa</taxon>
        <taxon>Ecdysozoa</taxon>
        <taxon>Nematoda</taxon>
        <taxon>Chromadorea</taxon>
        <taxon>Rhabditida</taxon>
        <taxon>Spirurina</taxon>
        <taxon>Ascaridomorpha</taxon>
        <taxon>Ascaridoidea</taxon>
        <taxon>Ascarididae</taxon>
        <taxon>Parascaris</taxon>
    </lineage>
</organism>
<reference evidence="2" key="1">
    <citation type="submission" date="2022-11" db="UniProtKB">
        <authorList>
            <consortium name="WormBaseParasite"/>
        </authorList>
    </citation>
    <scope>IDENTIFICATION</scope>
</reference>